<dbReference type="Proteomes" id="UP000820818">
    <property type="component" value="Linkage Group LG8"/>
</dbReference>
<accession>A0AAD5KL18</accession>
<organism evidence="2 3">
    <name type="scientific">Daphnia sinensis</name>
    <dbReference type="NCBI Taxonomy" id="1820382"/>
    <lineage>
        <taxon>Eukaryota</taxon>
        <taxon>Metazoa</taxon>
        <taxon>Ecdysozoa</taxon>
        <taxon>Arthropoda</taxon>
        <taxon>Crustacea</taxon>
        <taxon>Branchiopoda</taxon>
        <taxon>Diplostraca</taxon>
        <taxon>Cladocera</taxon>
        <taxon>Anomopoda</taxon>
        <taxon>Daphniidae</taxon>
        <taxon>Daphnia</taxon>
        <taxon>Daphnia similis group</taxon>
    </lineage>
</organism>
<reference evidence="2 3" key="1">
    <citation type="submission" date="2022-05" db="EMBL/GenBank/DDBJ databases">
        <title>A multi-omics perspective on studying reproductive biology in Daphnia sinensis.</title>
        <authorList>
            <person name="Jia J."/>
        </authorList>
    </citation>
    <scope>NUCLEOTIDE SEQUENCE [LARGE SCALE GENOMIC DNA]</scope>
    <source>
        <strain evidence="2 3">WSL</strain>
    </source>
</reference>
<sequence length="188" mass="21339">MLYIVCYHRVPETEVVGMIKTLICSELGIPVCKQDLSGWKLDRQPMDTTILESLNLPKENTLHLSVNTDERDAATEESVSRMTQSYWLNIFDITHNQTHTINFPGTKTLLEVKRDVSDLTSIPVRNQSWIGWPPLLTDDVKEINRPPEVVPVRGGSNSEPVSDDGSKADEYEDATDVVMEDMFLREHP</sequence>
<dbReference type="AlphaFoldDB" id="A0AAD5KL18"/>
<dbReference type="EMBL" id="WJBH02000008">
    <property type="protein sequence ID" value="KAI9554856.1"/>
    <property type="molecule type" value="Genomic_DNA"/>
</dbReference>
<evidence type="ECO:0000313" key="2">
    <source>
        <dbReference type="EMBL" id="KAI9554856.1"/>
    </source>
</evidence>
<feature type="region of interest" description="Disordered" evidence="1">
    <location>
        <begin position="147"/>
        <end position="173"/>
    </location>
</feature>
<dbReference type="SUPFAM" id="SSF54236">
    <property type="entry name" value="Ubiquitin-like"/>
    <property type="match status" value="2"/>
</dbReference>
<gene>
    <name evidence="2" type="ORF">GHT06_020133</name>
</gene>
<evidence type="ECO:0008006" key="4">
    <source>
        <dbReference type="Google" id="ProtNLM"/>
    </source>
</evidence>
<dbReference type="Gene3D" id="3.10.20.90">
    <property type="entry name" value="Phosphatidylinositol 3-kinase Catalytic Subunit, Chain A, domain 1"/>
    <property type="match status" value="2"/>
</dbReference>
<evidence type="ECO:0000313" key="3">
    <source>
        <dbReference type="Proteomes" id="UP000820818"/>
    </source>
</evidence>
<evidence type="ECO:0000256" key="1">
    <source>
        <dbReference type="SAM" id="MobiDB-lite"/>
    </source>
</evidence>
<name>A0AAD5KL18_9CRUS</name>
<proteinExistence type="predicted"/>
<comment type="caution">
    <text evidence="2">The sequence shown here is derived from an EMBL/GenBank/DDBJ whole genome shotgun (WGS) entry which is preliminary data.</text>
</comment>
<keyword evidence="3" id="KW-1185">Reference proteome</keyword>
<protein>
    <recommendedName>
        <fullName evidence="4">Ubiquitin-like domain-containing protein</fullName>
    </recommendedName>
</protein>
<dbReference type="InterPro" id="IPR029071">
    <property type="entry name" value="Ubiquitin-like_domsf"/>
</dbReference>